<dbReference type="Pfam" id="PF14372">
    <property type="entry name" value="hAT-like_RNase-H"/>
    <property type="match status" value="1"/>
</dbReference>
<keyword evidence="6" id="KW-0539">Nucleus</keyword>
<name>A0A2P6QZC9_ROSCH</name>
<evidence type="ECO:0000259" key="7">
    <source>
        <dbReference type="Pfam" id="PF05699"/>
    </source>
</evidence>
<accession>A0A2P6QZC9</accession>
<gene>
    <name evidence="9" type="ORF">RchiOBHm_Chr4g0426381</name>
</gene>
<feature type="domain" description="hAT-like transposase RNase-H fold" evidence="8">
    <location>
        <begin position="301"/>
        <end position="399"/>
    </location>
</feature>
<dbReference type="InterPro" id="IPR052035">
    <property type="entry name" value="ZnF_BED_domain_contain"/>
</dbReference>
<feature type="domain" description="HAT C-terminal dimerisation" evidence="7">
    <location>
        <begin position="455"/>
        <end position="536"/>
    </location>
</feature>
<dbReference type="InterPro" id="IPR012337">
    <property type="entry name" value="RNaseH-like_sf"/>
</dbReference>
<keyword evidence="4" id="KW-0862">Zinc</keyword>
<dbReference type="SUPFAM" id="SSF53098">
    <property type="entry name" value="Ribonuclease H-like"/>
    <property type="match status" value="1"/>
</dbReference>
<comment type="caution">
    <text evidence="9">The sequence shown here is derived from an EMBL/GenBank/DDBJ whole genome shotgun (WGS) entry which is preliminary data.</text>
</comment>
<evidence type="ECO:0000256" key="1">
    <source>
        <dbReference type="ARBA" id="ARBA00004123"/>
    </source>
</evidence>
<evidence type="ECO:0000259" key="8">
    <source>
        <dbReference type="Pfam" id="PF14372"/>
    </source>
</evidence>
<keyword evidence="3" id="KW-0863">Zinc-finger</keyword>
<organism evidence="9 10">
    <name type="scientific">Rosa chinensis</name>
    <name type="common">China rose</name>
    <dbReference type="NCBI Taxonomy" id="74649"/>
    <lineage>
        <taxon>Eukaryota</taxon>
        <taxon>Viridiplantae</taxon>
        <taxon>Streptophyta</taxon>
        <taxon>Embryophyta</taxon>
        <taxon>Tracheophyta</taxon>
        <taxon>Spermatophyta</taxon>
        <taxon>Magnoliopsida</taxon>
        <taxon>eudicotyledons</taxon>
        <taxon>Gunneridae</taxon>
        <taxon>Pentapetalae</taxon>
        <taxon>rosids</taxon>
        <taxon>fabids</taxon>
        <taxon>Rosales</taxon>
        <taxon>Rosaceae</taxon>
        <taxon>Rosoideae</taxon>
        <taxon>Rosoideae incertae sedis</taxon>
        <taxon>Rosa</taxon>
    </lineage>
</organism>
<dbReference type="Proteomes" id="UP000238479">
    <property type="component" value="Chromosome 4"/>
</dbReference>
<evidence type="ECO:0000256" key="6">
    <source>
        <dbReference type="ARBA" id="ARBA00023242"/>
    </source>
</evidence>
<evidence type="ECO:0000256" key="3">
    <source>
        <dbReference type="ARBA" id="ARBA00022771"/>
    </source>
</evidence>
<sequence length="540" mass="61816">MSGVPEADEAIGCGINGADHGNDSNVMVFEYDHEQRDLRALAELICSGEIPPKMVEDIDLRKFTNMSTPLFKPSFDRVESECMRVYEERKLEIKEFLGDLNGQISLSVDRLRYKTYRFCGHYLCLSASFIDENWKLRNWVLYCHSLSNPLDDFLKVLEGWGFGNKVSTLTMTNADHGDCPELIEFVETHIQEKKKLEVSRQLVHVYCCGEMISQMVQDAFDKIKDIIDKVLKLYSTKSLPLWYLTNSKLKHAVELWSKGEFSSKYVTDSSDVPSPEEWKKVEGVCKIVESIYEVSSALFESKPLTANVFLYHLHELRDILTQISATDSGSFNGSIVEGMLTRFDKYWNDMFMLLAIASALDPRLKLKYVEFVSMRLNGMEGSLQVADVLGAIHKLYDDYLIRFPVKENFMCYSSCSGLDTEMESSPPKQVNHTLNVLQDYHQFIQLGIQSTKKSELDCYLEEPVIHESPDFDVLTWWSTADAKYPTLSRMARDFLAIPVSLATSYEAFYSKPRPADESLVCLKPDLMNALMCTRSWSCKH</sequence>
<protein>
    <submittedName>
        <fullName evidence="9">Putative HAT dimerization domain, ribonuclease H-like domain, hAT-like transposase, RNase-H</fullName>
    </submittedName>
</protein>
<dbReference type="GO" id="GO:0008270">
    <property type="term" value="F:zinc ion binding"/>
    <property type="evidence" value="ECO:0007669"/>
    <property type="project" value="UniProtKB-KW"/>
</dbReference>
<dbReference type="PANTHER" id="PTHR46481:SF10">
    <property type="entry name" value="ZINC FINGER BED DOMAIN-CONTAINING PROTEIN 39"/>
    <property type="match status" value="1"/>
</dbReference>
<dbReference type="Pfam" id="PF05699">
    <property type="entry name" value="Dimer_Tnp_hAT"/>
    <property type="match status" value="1"/>
</dbReference>
<dbReference type="GO" id="GO:0046983">
    <property type="term" value="F:protein dimerization activity"/>
    <property type="evidence" value="ECO:0007669"/>
    <property type="project" value="InterPro"/>
</dbReference>
<dbReference type="GO" id="GO:0003677">
    <property type="term" value="F:DNA binding"/>
    <property type="evidence" value="ECO:0007669"/>
    <property type="project" value="UniProtKB-KW"/>
</dbReference>
<keyword evidence="2" id="KW-0479">Metal-binding</keyword>
<evidence type="ECO:0000256" key="2">
    <source>
        <dbReference type="ARBA" id="ARBA00022723"/>
    </source>
</evidence>
<evidence type="ECO:0000313" key="9">
    <source>
        <dbReference type="EMBL" id="PRQ39543.1"/>
    </source>
</evidence>
<evidence type="ECO:0000313" key="10">
    <source>
        <dbReference type="Proteomes" id="UP000238479"/>
    </source>
</evidence>
<reference evidence="9 10" key="1">
    <citation type="journal article" date="2018" name="Nat. Genet.">
        <title>The Rosa genome provides new insights in the design of modern roses.</title>
        <authorList>
            <person name="Bendahmane M."/>
        </authorList>
    </citation>
    <scope>NUCLEOTIDE SEQUENCE [LARGE SCALE GENOMIC DNA]</scope>
    <source>
        <strain evidence="10">cv. Old Blush</strain>
    </source>
</reference>
<dbReference type="PANTHER" id="PTHR46481">
    <property type="entry name" value="ZINC FINGER BED DOMAIN-CONTAINING PROTEIN 4"/>
    <property type="match status" value="1"/>
</dbReference>
<dbReference type="OMA" id="QLFHVYC"/>
<dbReference type="OrthoDB" id="1607513at2759"/>
<dbReference type="STRING" id="74649.A0A2P6QZC9"/>
<proteinExistence type="predicted"/>
<dbReference type="EMBL" id="PDCK01000042">
    <property type="protein sequence ID" value="PRQ39543.1"/>
    <property type="molecule type" value="Genomic_DNA"/>
</dbReference>
<dbReference type="GO" id="GO:0005634">
    <property type="term" value="C:nucleus"/>
    <property type="evidence" value="ECO:0007669"/>
    <property type="project" value="UniProtKB-SubCell"/>
</dbReference>
<comment type="subcellular location">
    <subcellularLocation>
        <location evidence="1">Nucleus</location>
    </subcellularLocation>
</comment>
<dbReference type="Gramene" id="PRQ39543">
    <property type="protein sequence ID" value="PRQ39543"/>
    <property type="gene ID" value="RchiOBHm_Chr4g0426381"/>
</dbReference>
<keyword evidence="5" id="KW-0238">DNA-binding</keyword>
<keyword evidence="10" id="KW-1185">Reference proteome</keyword>
<evidence type="ECO:0000256" key="5">
    <source>
        <dbReference type="ARBA" id="ARBA00023125"/>
    </source>
</evidence>
<evidence type="ECO:0000256" key="4">
    <source>
        <dbReference type="ARBA" id="ARBA00022833"/>
    </source>
</evidence>
<dbReference type="AlphaFoldDB" id="A0A2P6QZC9"/>
<dbReference type="InterPro" id="IPR008906">
    <property type="entry name" value="HATC_C_dom"/>
</dbReference>
<dbReference type="InterPro" id="IPR025525">
    <property type="entry name" value="hAT-like_transposase_RNase-H"/>
</dbReference>